<organism evidence="2 3">
    <name type="scientific">Lithocarpus litseifolius</name>
    <dbReference type="NCBI Taxonomy" id="425828"/>
    <lineage>
        <taxon>Eukaryota</taxon>
        <taxon>Viridiplantae</taxon>
        <taxon>Streptophyta</taxon>
        <taxon>Embryophyta</taxon>
        <taxon>Tracheophyta</taxon>
        <taxon>Spermatophyta</taxon>
        <taxon>Magnoliopsida</taxon>
        <taxon>eudicotyledons</taxon>
        <taxon>Gunneridae</taxon>
        <taxon>Pentapetalae</taxon>
        <taxon>rosids</taxon>
        <taxon>fabids</taxon>
        <taxon>Fagales</taxon>
        <taxon>Fagaceae</taxon>
        <taxon>Lithocarpus</taxon>
    </lineage>
</organism>
<protein>
    <recommendedName>
        <fullName evidence="1">RNase H type-1 domain-containing protein</fullName>
    </recommendedName>
</protein>
<dbReference type="InterPro" id="IPR052929">
    <property type="entry name" value="RNase_H-like_EbsB-rel"/>
</dbReference>
<accession>A0AAW2DFW2</accession>
<dbReference type="GO" id="GO:0003676">
    <property type="term" value="F:nucleic acid binding"/>
    <property type="evidence" value="ECO:0007669"/>
    <property type="project" value="InterPro"/>
</dbReference>
<dbReference type="Gene3D" id="3.30.420.10">
    <property type="entry name" value="Ribonuclease H-like superfamily/Ribonuclease H"/>
    <property type="match status" value="1"/>
</dbReference>
<dbReference type="Proteomes" id="UP001459277">
    <property type="component" value="Unassembled WGS sequence"/>
</dbReference>
<evidence type="ECO:0000259" key="1">
    <source>
        <dbReference type="Pfam" id="PF13456"/>
    </source>
</evidence>
<dbReference type="InterPro" id="IPR044730">
    <property type="entry name" value="RNase_H-like_dom_plant"/>
</dbReference>
<dbReference type="GO" id="GO:0004523">
    <property type="term" value="F:RNA-DNA hybrid ribonuclease activity"/>
    <property type="evidence" value="ECO:0007669"/>
    <property type="project" value="InterPro"/>
</dbReference>
<gene>
    <name evidence="2" type="ORF">SO802_010828</name>
</gene>
<dbReference type="SUPFAM" id="SSF53098">
    <property type="entry name" value="Ribonuclease H-like"/>
    <property type="match status" value="1"/>
</dbReference>
<dbReference type="CDD" id="cd06222">
    <property type="entry name" value="RNase_H_like"/>
    <property type="match status" value="1"/>
</dbReference>
<evidence type="ECO:0000313" key="2">
    <source>
        <dbReference type="EMBL" id="KAL0009326.1"/>
    </source>
</evidence>
<comment type="caution">
    <text evidence="2">The sequence shown here is derived from an EMBL/GenBank/DDBJ whole genome shotgun (WGS) entry which is preliminary data.</text>
</comment>
<dbReference type="InterPro" id="IPR036397">
    <property type="entry name" value="RNaseH_sf"/>
</dbReference>
<keyword evidence="3" id="KW-1185">Reference proteome</keyword>
<dbReference type="Pfam" id="PF13456">
    <property type="entry name" value="RVT_3"/>
    <property type="match status" value="1"/>
</dbReference>
<dbReference type="EMBL" id="JAZDWU010000003">
    <property type="protein sequence ID" value="KAL0009326.1"/>
    <property type="molecule type" value="Genomic_DNA"/>
</dbReference>
<feature type="domain" description="RNase H type-1" evidence="1">
    <location>
        <begin position="79"/>
        <end position="201"/>
    </location>
</feature>
<sequence>MIAKWEQARVEKVIMISWKLWCNRNEVRNGGVKKTGQAVFQGALDYLGEYQSSQAGEIMQKMKCPASWTPPPLNAYKINVDGAVFAANKSAGVGILIWDVGGRLIGACSRKLQLPLSAIEVEAKAIELELQFAKDMLIQDLMLESNSQILINALKEVSPPPMAVALLVYGSLSASHEFRKVAFSHVGRQGNRPAHLLAKHAFSIIDCSVWIEETPCFLEQALLHDVTVGLSS</sequence>
<name>A0AAW2DFW2_9ROSI</name>
<dbReference type="InterPro" id="IPR012337">
    <property type="entry name" value="RNaseH-like_sf"/>
</dbReference>
<dbReference type="PANTHER" id="PTHR47074">
    <property type="entry name" value="BNAC02G40300D PROTEIN"/>
    <property type="match status" value="1"/>
</dbReference>
<dbReference type="PANTHER" id="PTHR47074:SF48">
    <property type="entry name" value="POLYNUCLEOTIDYL TRANSFERASE, RIBONUCLEASE H-LIKE SUPERFAMILY PROTEIN"/>
    <property type="match status" value="1"/>
</dbReference>
<evidence type="ECO:0000313" key="3">
    <source>
        <dbReference type="Proteomes" id="UP001459277"/>
    </source>
</evidence>
<dbReference type="AlphaFoldDB" id="A0AAW2DFW2"/>
<proteinExistence type="predicted"/>
<reference evidence="2 3" key="1">
    <citation type="submission" date="2024-01" db="EMBL/GenBank/DDBJ databases">
        <title>A telomere-to-telomere, gap-free genome of sweet tea (Lithocarpus litseifolius).</title>
        <authorList>
            <person name="Zhou J."/>
        </authorList>
    </citation>
    <scope>NUCLEOTIDE SEQUENCE [LARGE SCALE GENOMIC DNA]</scope>
    <source>
        <strain evidence="2">Zhou-2022a</strain>
        <tissue evidence="2">Leaf</tissue>
    </source>
</reference>
<dbReference type="InterPro" id="IPR002156">
    <property type="entry name" value="RNaseH_domain"/>
</dbReference>